<dbReference type="Proteomes" id="UP000054302">
    <property type="component" value="Unassembled WGS sequence"/>
</dbReference>
<name>A0A0D2AF46_EXOME</name>
<keyword evidence="1" id="KW-0479">Metal-binding</keyword>
<keyword evidence="1" id="KW-0862">Zinc</keyword>
<gene>
    <name evidence="4" type="ORF">PV10_01252</name>
</gene>
<evidence type="ECO:0000259" key="3">
    <source>
        <dbReference type="PROSITE" id="PS50157"/>
    </source>
</evidence>
<dbReference type="PANTHER" id="PTHR46179:SF19">
    <property type="entry name" value="C2H2 FINGER DOMAIN TRANSCRIPTION FACTOR (EUROFUNG)-RELATED"/>
    <property type="match status" value="1"/>
</dbReference>
<dbReference type="EMBL" id="KN847520">
    <property type="protein sequence ID" value="KIV97502.1"/>
    <property type="molecule type" value="Genomic_DNA"/>
</dbReference>
<dbReference type="InterPro" id="IPR013087">
    <property type="entry name" value="Znf_C2H2_type"/>
</dbReference>
<sequence>MSSAEDQYYRVPYFDPERDFLGPERAVSLEPVQPTYEPEESPRPPLVRYDTSSSSGESEGEGNTVPPRGSKNIRGRTAPSICGAALIPSLALSQPQNPLAAGKHALESRIVSGAEEGEEDREGVADQGEGQQFTSVDGQMRHCVYPIDSTASTVETEAETGVVHSVDPRRRHSYHDGSNLPLAADRSRHHHGTKDGNHELSNREGSRTSHDTTRPRHGWQTLPPLSSIRGPGNAPLDLDGSSEREGSLVSPTLSKFAISPRDVDRDSLITLPALQRSPPPTSQPRSPETKQTLPPITNLIDSSSGLHSPLLSRNSPGRSSQTPTSYAPSPHPGMSPPAPPVHFNFRSSTRDSSISGTSEYNSSTSTAGSNSASSLVAQSPAASYTSTLSILPERDLLPRPDDLTGLTLSDPTKTVPSSDSNSTNSYVCTHKGCTAQPFQTQYLLNSHMNVHSDARPHFCPLDDCARGRNGEGFKRKNEMIRHRLVHASPGYLCPFCTDQQHRYPRPDNLQRHVRVHHTDRSRDDPLLRHVLNQRPDGGNRGRRRRIGTI</sequence>
<feature type="region of interest" description="Disordered" evidence="2">
    <location>
        <begin position="516"/>
        <end position="549"/>
    </location>
</feature>
<accession>A0A0D2AF46</accession>
<dbReference type="InterPro" id="IPR051061">
    <property type="entry name" value="Zinc_finger_trans_reg"/>
</dbReference>
<feature type="region of interest" description="Disordered" evidence="2">
    <location>
        <begin position="401"/>
        <end position="423"/>
    </location>
</feature>
<evidence type="ECO:0000313" key="4">
    <source>
        <dbReference type="EMBL" id="KIV97503.1"/>
    </source>
</evidence>
<dbReference type="InterPro" id="IPR036236">
    <property type="entry name" value="Znf_C2H2_sf"/>
</dbReference>
<dbReference type="OrthoDB" id="4121290at2759"/>
<feature type="compositionally biased region" description="Basic and acidic residues" evidence="2">
    <location>
        <begin position="516"/>
        <end position="527"/>
    </location>
</feature>
<organism evidence="4 5">
    <name type="scientific">Exophiala mesophila</name>
    <name type="common">Black yeast-like fungus</name>
    <dbReference type="NCBI Taxonomy" id="212818"/>
    <lineage>
        <taxon>Eukaryota</taxon>
        <taxon>Fungi</taxon>
        <taxon>Dikarya</taxon>
        <taxon>Ascomycota</taxon>
        <taxon>Pezizomycotina</taxon>
        <taxon>Eurotiomycetes</taxon>
        <taxon>Chaetothyriomycetidae</taxon>
        <taxon>Chaetothyriales</taxon>
        <taxon>Herpotrichiellaceae</taxon>
        <taxon>Exophiala</taxon>
    </lineage>
</organism>
<dbReference type="HOGENOM" id="CLU_021529_2_0_1"/>
<keyword evidence="1" id="KW-0863">Zinc-finger</keyword>
<feature type="compositionally biased region" description="Polar residues" evidence="2">
    <location>
        <begin position="289"/>
        <end position="326"/>
    </location>
</feature>
<dbReference type="SMART" id="SM00355">
    <property type="entry name" value="ZnF_C2H2"/>
    <property type="match status" value="3"/>
</dbReference>
<feature type="compositionally biased region" description="Polar residues" evidence="2">
    <location>
        <begin position="406"/>
        <end position="423"/>
    </location>
</feature>
<dbReference type="STRING" id="212818.A0A0D2AF46"/>
<dbReference type="GO" id="GO:0006357">
    <property type="term" value="P:regulation of transcription by RNA polymerase II"/>
    <property type="evidence" value="ECO:0007669"/>
    <property type="project" value="TreeGrafter"/>
</dbReference>
<dbReference type="Gene3D" id="3.30.160.60">
    <property type="entry name" value="Classic Zinc Finger"/>
    <property type="match status" value="1"/>
</dbReference>
<feature type="region of interest" description="Disordered" evidence="2">
    <location>
        <begin position="1"/>
        <end position="76"/>
    </location>
</feature>
<evidence type="ECO:0000313" key="5">
    <source>
        <dbReference type="Proteomes" id="UP000054302"/>
    </source>
</evidence>
<evidence type="ECO:0000256" key="1">
    <source>
        <dbReference type="PROSITE-ProRule" id="PRU00042"/>
    </source>
</evidence>
<feature type="region of interest" description="Disordered" evidence="2">
    <location>
        <begin position="270"/>
        <end position="373"/>
    </location>
</feature>
<dbReference type="PANTHER" id="PTHR46179">
    <property type="entry name" value="ZINC FINGER PROTEIN"/>
    <property type="match status" value="1"/>
</dbReference>
<evidence type="ECO:0000256" key="2">
    <source>
        <dbReference type="SAM" id="MobiDB-lite"/>
    </source>
</evidence>
<feature type="compositionally biased region" description="Low complexity" evidence="2">
    <location>
        <begin position="346"/>
        <end position="373"/>
    </location>
</feature>
<dbReference type="GeneID" id="27319097"/>
<dbReference type="EMBL" id="KN847520">
    <property type="protein sequence ID" value="KIV97503.1"/>
    <property type="molecule type" value="Genomic_DNA"/>
</dbReference>
<dbReference type="PROSITE" id="PS50157">
    <property type="entry name" value="ZINC_FINGER_C2H2_2"/>
    <property type="match status" value="1"/>
</dbReference>
<protein>
    <recommendedName>
        <fullName evidence="3">C2H2-type domain-containing protein</fullName>
    </recommendedName>
</protein>
<proteinExistence type="predicted"/>
<dbReference type="SUPFAM" id="SSF57667">
    <property type="entry name" value="beta-beta-alpha zinc fingers"/>
    <property type="match status" value="1"/>
</dbReference>
<reference evidence="4 5" key="1">
    <citation type="submission" date="2015-01" db="EMBL/GenBank/DDBJ databases">
        <title>The Genome Sequence of Exophiala mesophila CBS40295.</title>
        <authorList>
            <consortium name="The Broad Institute Genomics Platform"/>
            <person name="Cuomo C."/>
            <person name="de Hoog S."/>
            <person name="Gorbushina A."/>
            <person name="Stielow B."/>
            <person name="Teixiera M."/>
            <person name="Abouelleil A."/>
            <person name="Chapman S.B."/>
            <person name="Priest M."/>
            <person name="Young S.K."/>
            <person name="Wortman J."/>
            <person name="Nusbaum C."/>
            <person name="Birren B."/>
        </authorList>
    </citation>
    <scope>NUCLEOTIDE SEQUENCE [LARGE SCALE GENOMIC DNA]</scope>
    <source>
        <strain evidence="4 5">CBS 40295</strain>
    </source>
</reference>
<feature type="compositionally biased region" description="Basic and acidic residues" evidence="2">
    <location>
        <begin position="193"/>
        <end position="214"/>
    </location>
</feature>
<feature type="compositionally biased region" description="Pro residues" evidence="2">
    <location>
        <begin position="329"/>
        <end position="340"/>
    </location>
</feature>
<dbReference type="VEuPathDB" id="FungiDB:PV10_01252"/>
<dbReference type="RefSeq" id="XP_016229076.1">
    <property type="nucleotide sequence ID" value="XM_016365427.1"/>
</dbReference>
<feature type="domain" description="C2H2-type" evidence="3">
    <location>
        <begin position="426"/>
        <end position="456"/>
    </location>
</feature>
<feature type="compositionally biased region" description="Basic residues" evidence="2">
    <location>
        <begin position="540"/>
        <end position="549"/>
    </location>
</feature>
<dbReference type="GO" id="GO:0008270">
    <property type="term" value="F:zinc ion binding"/>
    <property type="evidence" value="ECO:0007669"/>
    <property type="project" value="UniProtKB-KW"/>
</dbReference>
<dbReference type="RefSeq" id="XP_016229077.1">
    <property type="nucleotide sequence ID" value="XM_016365428.1"/>
</dbReference>
<feature type="compositionally biased region" description="Low complexity" evidence="2">
    <location>
        <begin position="154"/>
        <end position="163"/>
    </location>
</feature>
<dbReference type="AlphaFoldDB" id="A0A0D2AF46"/>
<feature type="region of interest" description="Disordered" evidence="2">
    <location>
        <begin position="154"/>
        <end position="253"/>
    </location>
</feature>
<dbReference type="GO" id="GO:0005634">
    <property type="term" value="C:nucleus"/>
    <property type="evidence" value="ECO:0007669"/>
    <property type="project" value="TreeGrafter"/>
</dbReference>
<keyword evidence="5" id="KW-1185">Reference proteome</keyword>
<feature type="region of interest" description="Disordered" evidence="2">
    <location>
        <begin position="114"/>
        <end position="137"/>
    </location>
</feature>